<accession>A0A4Z2HRZ3</accession>
<name>A0A4Z2HRZ3_9TELE</name>
<gene>
    <name evidence="1" type="ORF">EYF80_021928</name>
</gene>
<dbReference type="AlphaFoldDB" id="A0A4Z2HRZ3"/>
<dbReference type="Proteomes" id="UP000314294">
    <property type="component" value="Unassembled WGS sequence"/>
</dbReference>
<comment type="caution">
    <text evidence="1">The sequence shown here is derived from an EMBL/GenBank/DDBJ whole genome shotgun (WGS) entry which is preliminary data.</text>
</comment>
<reference evidence="1 2" key="1">
    <citation type="submission" date="2019-03" db="EMBL/GenBank/DDBJ databases">
        <title>First draft genome of Liparis tanakae, snailfish: a comprehensive survey of snailfish specific genes.</title>
        <authorList>
            <person name="Kim W."/>
            <person name="Song I."/>
            <person name="Jeong J.-H."/>
            <person name="Kim D."/>
            <person name="Kim S."/>
            <person name="Ryu S."/>
            <person name="Song J.Y."/>
            <person name="Lee S.K."/>
        </authorList>
    </citation>
    <scope>NUCLEOTIDE SEQUENCE [LARGE SCALE GENOMIC DNA]</scope>
    <source>
        <tissue evidence="1">Muscle</tissue>
    </source>
</reference>
<dbReference type="EMBL" id="SRLO01000198">
    <property type="protein sequence ID" value="TNN67774.1"/>
    <property type="molecule type" value="Genomic_DNA"/>
</dbReference>
<evidence type="ECO:0000313" key="1">
    <source>
        <dbReference type="EMBL" id="TNN67774.1"/>
    </source>
</evidence>
<keyword evidence="2" id="KW-1185">Reference proteome</keyword>
<evidence type="ECO:0000313" key="2">
    <source>
        <dbReference type="Proteomes" id="UP000314294"/>
    </source>
</evidence>
<protein>
    <submittedName>
        <fullName evidence="1">Uncharacterized protein</fullName>
    </submittedName>
</protein>
<proteinExistence type="predicted"/>
<sequence>MGNIKMEVEAAPGLVEELVALRGVLDELVSLHRLDEVVGVQKGQAHIVQQGLEHGLSVLHTVVHPSHHRLKHHLLLTDGQLVAAGVLFQLFFAQAEELLVLSHLGEVGQGVAAAAAGELLQGVGLCEVLDAQAVARVQLVLQELGAGVTQCVDLEEAGGLDKELDILCGDLGAAGVHVAEERVHGLGQDAVDLDQHLAALPVVVAEHGSEVGGAGGKHSAMAGELAALHADDDVGEQAAVAELVEHLQDAL</sequence>
<organism evidence="1 2">
    <name type="scientific">Liparis tanakae</name>
    <name type="common">Tanaka's snailfish</name>
    <dbReference type="NCBI Taxonomy" id="230148"/>
    <lineage>
        <taxon>Eukaryota</taxon>
        <taxon>Metazoa</taxon>
        <taxon>Chordata</taxon>
        <taxon>Craniata</taxon>
        <taxon>Vertebrata</taxon>
        <taxon>Euteleostomi</taxon>
        <taxon>Actinopterygii</taxon>
        <taxon>Neopterygii</taxon>
        <taxon>Teleostei</taxon>
        <taxon>Neoteleostei</taxon>
        <taxon>Acanthomorphata</taxon>
        <taxon>Eupercaria</taxon>
        <taxon>Perciformes</taxon>
        <taxon>Cottioidei</taxon>
        <taxon>Cottales</taxon>
        <taxon>Liparidae</taxon>
        <taxon>Liparis</taxon>
    </lineage>
</organism>